<feature type="region of interest" description="Disordered" evidence="1">
    <location>
        <begin position="317"/>
        <end position="336"/>
    </location>
</feature>
<protein>
    <submittedName>
        <fullName evidence="2">Unannotated protein</fullName>
    </submittedName>
</protein>
<dbReference type="AlphaFoldDB" id="A0A6J7KZQ1"/>
<dbReference type="EMBL" id="CAFBNC010000201">
    <property type="protein sequence ID" value="CAB4958984.1"/>
    <property type="molecule type" value="Genomic_DNA"/>
</dbReference>
<proteinExistence type="predicted"/>
<feature type="compositionally biased region" description="Basic and acidic residues" evidence="1">
    <location>
        <begin position="252"/>
        <end position="272"/>
    </location>
</feature>
<feature type="region of interest" description="Disordered" evidence="1">
    <location>
        <begin position="183"/>
        <end position="205"/>
    </location>
</feature>
<name>A0A6J7KZQ1_9ZZZZ</name>
<feature type="region of interest" description="Disordered" evidence="1">
    <location>
        <begin position="1"/>
        <end position="44"/>
    </location>
</feature>
<reference evidence="2" key="1">
    <citation type="submission" date="2020-05" db="EMBL/GenBank/DDBJ databases">
        <authorList>
            <person name="Chiriac C."/>
            <person name="Salcher M."/>
            <person name="Ghai R."/>
            <person name="Kavagutti S V."/>
        </authorList>
    </citation>
    <scope>NUCLEOTIDE SEQUENCE</scope>
</reference>
<organism evidence="2">
    <name type="scientific">freshwater metagenome</name>
    <dbReference type="NCBI Taxonomy" id="449393"/>
    <lineage>
        <taxon>unclassified sequences</taxon>
        <taxon>metagenomes</taxon>
        <taxon>ecological metagenomes</taxon>
    </lineage>
</organism>
<evidence type="ECO:0000256" key="1">
    <source>
        <dbReference type="SAM" id="MobiDB-lite"/>
    </source>
</evidence>
<feature type="region of interest" description="Disordered" evidence="1">
    <location>
        <begin position="226"/>
        <end position="274"/>
    </location>
</feature>
<evidence type="ECO:0000313" key="2">
    <source>
        <dbReference type="EMBL" id="CAB4958984.1"/>
    </source>
</evidence>
<sequence>MRSIPGDGDEQPVARRNRHPRIRLSSVAGSPAHTIRRRHDPMCPIDGDGNEYTIAVGHRTPGVRLGITLSSPRHTISRGHHPMSSRLRDCNEHPIAKGHRNPTVRLGITLSSPRHTISRGHHPMRTIDGDRHEHPIAIGHRNPTVRLGSVSGGPRRCIDNGRGYRHRSRRCAVTCRVHRAQRDAVGRPIGQPTDGDRRGRTRRISPRLTIVSRVLILRDRRTTIRTRSERDLRRPITRASRQRGRRSRNRRRADDVRTRSGETPRSESDRRTTTFSAAGDCFHHRIPRRTLWDRRQSAPCTAGFRERNGALSGVVRTGGAHSDTLSSGHARHPAQRRARVRLPFSGESSC</sequence>
<gene>
    <name evidence="2" type="ORF">UFOPK3733_02329</name>
</gene>
<feature type="compositionally biased region" description="Basic residues" evidence="1">
    <location>
        <begin position="240"/>
        <end position="251"/>
    </location>
</feature>
<accession>A0A6J7KZQ1</accession>